<dbReference type="PANTHER" id="PTHR45138:SF9">
    <property type="entry name" value="DIGUANYLATE CYCLASE DGCM-RELATED"/>
    <property type="match status" value="1"/>
</dbReference>
<dbReference type="GO" id="GO:0005886">
    <property type="term" value="C:plasma membrane"/>
    <property type="evidence" value="ECO:0007669"/>
    <property type="project" value="TreeGrafter"/>
</dbReference>
<dbReference type="EC" id="2.7.7.65" evidence="1"/>
<evidence type="ECO:0000313" key="7">
    <source>
        <dbReference type="Proteomes" id="UP000564378"/>
    </source>
</evidence>
<dbReference type="Gene3D" id="3.30.70.270">
    <property type="match status" value="1"/>
</dbReference>
<feature type="transmembrane region" description="Helical" evidence="4">
    <location>
        <begin position="160"/>
        <end position="179"/>
    </location>
</feature>
<keyword evidence="7" id="KW-1185">Reference proteome</keyword>
<proteinExistence type="predicted"/>
<dbReference type="GO" id="GO:1902201">
    <property type="term" value="P:negative regulation of bacterial-type flagellum-dependent cell motility"/>
    <property type="evidence" value="ECO:0007669"/>
    <property type="project" value="TreeGrafter"/>
</dbReference>
<evidence type="ECO:0000256" key="3">
    <source>
        <dbReference type="SAM" id="MobiDB-lite"/>
    </source>
</evidence>
<dbReference type="InterPro" id="IPR000160">
    <property type="entry name" value="GGDEF_dom"/>
</dbReference>
<name>A0A842HW72_9SPHN</name>
<evidence type="ECO:0000259" key="5">
    <source>
        <dbReference type="PROSITE" id="PS50887"/>
    </source>
</evidence>
<dbReference type="Pfam" id="PF00990">
    <property type="entry name" value="GGDEF"/>
    <property type="match status" value="1"/>
</dbReference>
<dbReference type="CDD" id="cd01949">
    <property type="entry name" value="GGDEF"/>
    <property type="match status" value="1"/>
</dbReference>
<protein>
    <recommendedName>
        <fullName evidence="1">diguanylate cyclase</fullName>
        <ecNumber evidence="1">2.7.7.65</ecNumber>
    </recommendedName>
</protein>
<feature type="transmembrane region" description="Helical" evidence="4">
    <location>
        <begin position="185"/>
        <end position="206"/>
    </location>
</feature>
<dbReference type="GO" id="GO:0052621">
    <property type="term" value="F:diguanylate cyclase activity"/>
    <property type="evidence" value="ECO:0007669"/>
    <property type="project" value="UniProtKB-EC"/>
</dbReference>
<accession>A0A842HW72</accession>
<feature type="transmembrane region" description="Helical" evidence="4">
    <location>
        <begin position="131"/>
        <end position="148"/>
    </location>
</feature>
<dbReference type="InterPro" id="IPR050469">
    <property type="entry name" value="Diguanylate_Cyclase"/>
</dbReference>
<feature type="domain" description="GGDEF" evidence="5">
    <location>
        <begin position="255"/>
        <end position="382"/>
    </location>
</feature>
<feature type="transmembrane region" description="Helical" evidence="4">
    <location>
        <begin position="101"/>
        <end position="119"/>
    </location>
</feature>
<reference evidence="6 7" key="1">
    <citation type="submission" date="2020-08" db="EMBL/GenBank/DDBJ databases">
        <title>Draft genome sequence of Parasphingopyxis sp. GrpM-11.</title>
        <authorList>
            <person name="Oh J."/>
            <person name="Roh D.-H."/>
        </authorList>
    </citation>
    <scope>NUCLEOTIDE SEQUENCE [LARGE SCALE GENOMIC DNA]</scope>
    <source>
        <strain evidence="6 7">GrpM-11</strain>
    </source>
</reference>
<dbReference type="Proteomes" id="UP000564378">
    <property type="component" value="Unassembled WGS sequence"/>
</dbReference>
<dbReference type="EMBL" id="JACJVJ010000002">
    <property type="protein sequence ID" value="MBC2778328.1"/>
    <property type="molecule type" value="Genomic_DNA"/>
</dbReference>
<keyword evidence="4" id="KW-0812">Transmembrane</keyword>
<dbReference type="InterPro" id="IPR043128">
    <property type="entry name" value="Rev_trsase/Diguanyl_cyclase"/>
</dbReference>
<sequence>MDWSTVFLGMFLGFVLLPVIYNAGLYAAMRERFLVWHSARLIAMAVMALVGTEIFLGAWLADPALRNQIKLFALDIGIAMTGPFLVAYVEEGKLGPRLRRALLWSPALILAVTFIPVLAPDQAVPNAIRHLVFLGLIALFIAGSVQALRRGSRAARFQSAAWSVIIVVSLVAVGHELAFNAEWPLWHYAILVGLAIEVVVSAIGVADRFMGLRGERDEAIAREALFAQIAATDSLTGLPNRRGLHARLRDAEAPLPAAVAVVDLDHFKRINDSHGHAIGDRVLKAAASALLHDDMFAARVGGEEFALLLYGADPVADADAVRARIAEAAKVRIAEIGWPVSASIGVCPVGDRRGLEDAMRRADEALYLAKQGGRDRTVALPITGQGAPEGRKSPTKSARIAAHGLARAG</sequence>
<keyword evidence="4" id="KW-1133">Transmembrane helix</keyword>
<dbReference type="InterPro" id="IPR029787">
    <property type="entry name" value="Nucleotide_cyclase"/>
</dbReference>
<dbReference type="SUPFAM" id="SSF55073">
    <property type="entry name" value="Nucleotide cyclase"/>
    <property type="match status" value="1"/>
</dbReference>
<dbReference type="SMART" id="SM00267">
    <property type="entry name" value="GGDEF"/>
    <property type="match status" value="1"/>
</dbReference>
<organism evidence="6 7">
    <name type="scientific">Parasphingopyxis marina</name>
    <dbReference type="NCBI Taxonomy" id="2761622"/>
    <lineage>
        <taxon>Bacteria</taxon>
        <taxon>Pseudomonadati</taxon>
        <taxon>Pseudomonadota</taxon>
        <taxon>Alphaproteobacteria</taxon>
        <taxon>Sphingomonadales</taxon>
        <taxon>Sphingomonadaceae</taxon>
        <taxon>Parasphingopyxis</taxon>
    </lineage>
</organism>
<dbReference type="PANTHER" id="PTHR45138">
    <property type="entry name" value="REGULATORY COMPONENTS OF SENSORY TRANSDUCTION SYSTEM"/>
    <property type="match status" value="1"/>
</dbReference>
<evidence type="ECO:0000256" key="1">
    <source>
        <dbReference type="ARBA" id="ARBA00012528"/>
    </source>
</evidence>
<evidence type="ECO:0000313" key="6">
    <source>
        <dbReference type="EMBL" id="MBC2778328.1"/>
    </source>
</evidence>
<dbReference type="PROSITE" id="PS50887">
    <property type="entry name" value="GGDEF"/>
    <property type="match status" value="1"/>
</dbReference>
<keyword evidence="4" id="KW-0472">Membrane</keyword>
<evidence type="ECO:0000256" key="2">
    <source>
        <dbReference type="ARBA" id="ARBA00034247"/>
    </source>
</evidence>
<dbReference type="Pfam" id="PF07695">
    <property type="entry name" value="7TMR-DISM_7TM"/>
    <property type="match status" value="1"/>
</dbReference>
<feature type="transmembrane region" description="Helical" evidence="4">
    <location>
        <begin position="6"/>
        <end position="29"/>
    </location>
</feature>
<dbReference type="GO" id="GO:0043709">
    <property type="term" value="P:cell adhesion involved in single-species biofilm formation"/>
    <property type="evidence" value="ECO:0007669"/>
    <property type="project" value="TreeGrafter"/>
</dbReference>
<dbReference type="RefSeq" id="WP_185801593.1">
    <property type="nucleotide sequence ID" value="NZ_JACJVJ010000002.1"/>
</dbReference>
<dbReference type="InterPro" id="IPR011623">
    <property type="entry name" value="7TMR_DISM_rcpt_extracell_dom1"/>
</dbReference>
<evidence type="ECO:0000256" key="4">
    <source>
        <dbReference type="SAM" id="Phobius"/>
    </source>
</evidence>
<feature type="transmembrane region" description="Helical" evidence="4">
    <location>
        <begin position="71"/>
        <end position="89"/>
    </location>
</feature>
<dbReference type="NCBIfam" id="TIGR00254">
    <property type="entry name" value="GGDEF"/>
    <property type="match status" value="1"/>
</dbReference>
<comment type="caution">
    <text evidence="6">The sequence shown here is derived from an EMBL/GenBank/DDBJ whole genome shotgun (WGS) entry which is preliminary data.</text>
</comment>
<feature type="region of interest" description="Disordered" evidence="3">
    <location>
        <begin position="382"/>
        <end position="409"/>
    </location>
</feature>
<dbReference type="AlphaFoldDB" id="A0A842HW72"/>
<comment type="catalytic activity">
    <reaction evidence="2">
        <text>2 GTP = 3',3'-c-di-GMP + 2 diphosphate</text>
        <dbReference type="Rhea" id="RHEA:24898"/>
        <dbReference type="ChEBI" id="CHEBI:33019"/>
        <dbReference type="ChEBI" id="CHEBI:37565"/>
        <dbReference type="ChEBI" id="CHEBI:58805"/>
        <dbReference type="EC" id="2.7.7.65"/>
    </reaction>
</comment>
<feature type="transmembrane region" description="Helical" evidence="4">
    <location>
        <begin position="41"/>
        <end position="59"/>
    </location>
</feature>
<gene>
    <name evidence="6" type="ORF">H6P80_11935</name>
</gene>